<dbReference type="InterPro" id="IPR011990">
    <property type="entry name" value="TPR-like_helical_dom_sf"/>
</dbReference>
<dbReference type="PANTHER" id="PTHR21393">
    <property type="entry name" value="MITOCHONDRIAL 28S RIBOSOMAL PROTEIN S27"/>
    <property type="match status" value="1"/>
</dbReference>
<dbReference type="PANTHER" id="PTHR21393:SF0">
    <property type="entry name" value="SMALL RIBOSOMAL SUBUNIT PROTEIN MS27"/>
    <property type="match status" value="1"/>
</dbReference>
<dbReference type="OMA" id="REDIDHA"/>
<feature type="region of interest" description="Disordered" evidence="3">
    <location>
        <begin position="471"/>
        <end position="502"/>
    </location>
</feature>
<keyword evidence="2" id="KW-0175">Coiled coil</keyword>
<dbReference type="InterPro" id="IPR034913">
    <property type="entry name" value="mS27/PTCD2"/>
</dbReference>
<protein>
    <recommendedName>
        <fullName evidence="5">28S ribosomal protein S27, mitochondrial</fullName>
    </recommendedName>
</protein>
<proteinExistence type="predicted"/>
<evidence type="ECO:0000256" key="2">
    <source>
        <dbReference type="SAM" id="Coils"/>
    </source>
</evidence>
<dbReference type="AlphaFoldDB" id="A0A0L8GXW4"/>
<reference evidence="4" key="1">
    <citation type="submission" date="2015-07" db="EMBL/GenBank/DDBJ databases">
        <title>MeaNS - Measles Nucleotide Surveillance Program.</title>
        <authorList>
            <person name="Tran T."/>
            <person name="Druce J."/>
        </authorList>
    </citation>
    <scope>NUCLEOTIDE SEQUENCE</scope>
    <source>
        <strain evidence="4">UCB-OBI-ISO-001</strain>
        <tissue evidence="4">Gonad</tissue>
    </source>
</reference>
<dbReference type="KEGG" id="obi:106874248"/>
<evidence type="ECO:0000256" key="1">
    <source>
        <dbReference type="ARBA" id="ARBA00004173"/>
    </source>
</evidence>
<sequence>MFCSLSVMAQPCVLRSLYRSIKRTSQIFPGLNFSVCRHLLSDAYQCQAVWEERMNFQELQVPCYDFLYNLAEKAEKEKNISYVDIDILANKVDELEANDIKKVEKLLYRFRHSVDAANITDSLATSLARGYLKLGLAENYLSLMKKKNAYGIFPDFPTSNILMDYFIKTGKYDCAAQIAYEMMLQEDFSHRSTLLLSLYSCVKFLLSLPKQSEVCKDVQEEKAEEEVEEVWVKVKYMNKPYYDDHFDISEPQLLLGKTLIMIGKELSDHNLLSCTLQTYGFALYEKFNKGLLFLEKLLAGPKVPCVYKCALEKFQECLEFCKVKDPNLSKKELGFLRKHDSREEIRLSAEEKELYLDKFKTLFEQLIAGGYVVENCDQFEKEVDSIVNTELPALEQADIDQQVSNFSLWAKERSRLLQEQIDAYQRAAKRKEIETKLLEIQEKEEILTFFERKHELQLAAQIGKVKQQHIRPSLSKEKSLEDELDYDEQFKKTKEPSKKKKR</sequence>
<dbReference type="EMBL" id="KQ420059">
    <property type="protein sequence ID" value="KOF81430.1"/>
    <property type="molecule type" value="Genomic_DNA"/>
</dbReference>
<accession>A0A0L8GXW4</accession>
<dbReference type="GO" id="GO:0005739">
    <property type="term" value="C:mitochondrion"/>
    <property type="evidence" value="ECO:0007669"/>
    <property type="project" value="UniProtKB-SubCell"/>
</dbReference>
<gene>
    <name evidence="4" type="ORF">OCBIM_22026496mg</name>
</gene>
<evidence type="ECO:0000256" key="3">
    <source>
        <dbReference type="SAM" id="MobiDB-lite"/>
    </source>
</evidence>
<feature type="coiled-coil region" evidence="2">
    <location>
        <begin position="414"/>
        <end position="441"/>
    </location>
</feature>
<dbReference type="Gene3D" id="1.25.40.10">
    <property type="entry name" value="Tetratricopeptide repeat domain"/>
    <property type="match status" value="1"/>
</dbReference>
<dbReference type="Pfam" id="PF10037">
    <property type="entry name" value="MRP-S27"/>
    <property type="match status" value="1"/>
</dbReference>
<evidence type="ECO:0008006" key="5">
    <source>
        <dbReference type="Google" id="ProtNLM"/>
    </source>
</evidence>
<evidence type="ECO:0000313" key="4">
    <source>
        <dbReference type="EMBL" id="KOF81430.1"/>
    </source>
</evidence>
<dbReference type="OrthoDB" id="19830at2759"/>
<dbReference type="InterPro" id="IPR019266">
    <property type="entry name" value="Ribosomal_mS27"/>
</dbReference>
<organism evidence="4">
    <name type="scientific">Octopus bimaculoides</name>
    <name type="common">California two-spotted octopus</name>
    <dbReference type="NCBI Taxonomy" id="37653"/>
    <lineage>
        <taxon>Eukaryota</taxon>
        <taxon>Metazoa</taxon>
        <taxon>Spiralia</taxon>
        <taxon>Lophotrochozoa</taxon>
        <taxon>Mollusca</taxon>
        <taxon>Cephalopoda</taxon>
        <taxon>Coleoidea</taxon>
        <taxon>Octopodiformes</taxon>
        <taxon>Octopoda</taxon>
        <taxon>Incirrata</taxon>
        <taxon>Octopodidae</taxon>
        <taxon>Octopus</taxon>
    </lineage>
</organism>
<name>A0A0L8GXW4_OCTBM</name>
<dbReference type="STRING" id="37653.A0A0L8GXW4"/>
<comment type="subcellular location">
    <subcellularLocation>
        <location evidence="1">Mitochondrion</location>
    </subcellularLocation>
</comment>